<protein>
    <recommendedName>
        <fullName evidence="5">Coiled-coil domain-containing protein 61</fullName>
    </recommendedName>
</protein>
<feature type="compositionally biased region" description="Low complexity" evidence="2">
    <location>
        <begin position="353"/>
        <end position="365"/>
    </location>
</feature>
<feature type="compositionally biased region" description="Polar residues" evidence="2">
    <location>
        <begin position="244"/>
        <end position="257"/>
    </location>
</feature>
<evidence type="ECO:0000256" key="1">
    <source>
        <dbReference type="SAM" id="Coils"/>
    </source>
</evidence>
<name>A0AAW1MZZ5_POPJA</name>
<sequence length="414" mass="48171">MIKSGLLKTSECISLELLTFEDLDSLRSKKIRGNSRHFSNTHGNNKRYLIVTYTVEFDRIHYPLPLEYCGPPDPVVLQATIRKLEGEVTKLREDNHINRHTNTDSKQIVSLQRRIDDLTAENLALRDEICDLNRVLDNAPNKQVKVLQRAIVNLEKSVLSERRSHHKKSVLSERRSHHKLVEKLRNDKIRLVKELEKVKDRERGLKTQMDQYMKNHLKKYDKKTNISRSNNSLETVYRRPPNFTKKTNISRSNNSLETVYRRPPNFTRSHSEGRKDLRPRSLSPRLVKSEGWQHQNRVPNLKLTRSSNQRSRSSSLSSARNYPLNDFSAMEADVMEDKLDRRCCKPHKKQQRSRSSSANSSANSSGISEGRFGRESVRSIKAKLRNSAKEFNCLEKRIQVLQGILKDNLHTKNF</sequence>
<feature type="compositionally biased region" description="Basic and acidic residues" evidence="2">
    <location>
        <begin position="269"/>
        <end position="279"/>
    </location>
</feature>
<feature type="region of interest" description="Disordered" evidence="2">
    <location>
        <begin position="222"/>
        <end position="321"/>
    </location>
</feature>
<keyword evidence="4" id="KW-1185">Reference proteome</keyword>
<feature type="coiled-coil region" evidence="1">
    <location>
        <begin position="181"/>
        <end position="215"/>
    </location>
</feature>
<feature type="region of interest" description="Disordered" evidence="2">
    <location>
        <begin position="343"/>
        <end position="373"/>
    </location>
</feature>
<evidence type="ECO:0000313" key="4">
    <source>
        <dbReference type="Proteomes" id="UP001458880"/>
    </source>
</evidence>
<evidence type="ECO:0008006" key="5">
    <source>
        <dbReference type="Google" id="ProtNLM"/>
    </source>
</evidence>
<proteinExistence type="predicted"/>
<comment type="caution">
    <text evidence="3">The sequence shown here is derived from an EMBL/GenBank/DDBJ whole genome shotgun (WGS) entry which is preliminary data.</text>
</comment>
<keyword evidence="1" id="KW-0175">Coiled coil</keyword>
<evidence type="ECO:0000256" key="2">
    <source>
        <dbReference type="SAM" id="MobiDB-lite"/>
    </source>
</evidence>
<evidence type="ECO:0000313" key="3">
    <source>
        <dbReference type="EMBL" id="KAK9751662.1"/>
    </source>
</evidence>
<feature type="compositionally biased region" description="Low complexity" evidence="2">
    <location>
        <begin position="305"/>
        <end position="320"/>
    </location>
</feature>
<dbReference type="EMBL" id="JASPKY010000026">
    <property type="protein sequence ID" value="KAK9751662.1"/>
    <property type="molecule type" value="Genomic_DNA"/>
</dbReference>
<gene>
    <name evidence="3" type="ORF">QE152_g4825</name>
</gene>
<dbReference type="AlphaFoldDB" id="A0AAW1MZZ5"/>
<accession>A0AAW1MZZ5</accession>
<reference evidence="3 4" key="1">
    <citation type="journal article" date="2024" name="BMC Genomics">
        <title>De novo assembly and annotation of Popillia japonica's genome with initial clues to its potential as an invasive pest.</title>
        <authorList>
            <person name="Cucini C."/>
            <person name="Boschi S."/>
            <person name="Funari R."/>
            <person name="Cardaioli E."/>
            <person name="Iannotti N."/>
            <person name="Marturano G."/>
            <person name="Paoli F."/>
            <person name="Bruttini M."/>
            <person name="Carapelli A."/>
            <person name="Frati F."/>
            <person name="Nardi F."/>
        </authorList>
    </citation>
    <scope>NUCLEOTIDE SEQUENCE [LARGE SCALE GENOMIC DNA]</scope>
    <source>
        <strain evidence="3">DMR45628</strain>
    </source>
</reference>
<dbReference type="Proteomes" id="UP001458880">
    <property type="component" value="Unassembled WGS sequence"/>
</dbReference>
<organism evidence="3 4">
    <name type="scientific">Popillia japonica</name>
    <name type="common">Japanese beetle</name>
    <dbReference type="NCBI Taxonomy" id="7064"/>
    <lineage>
        <taxon>Eukaryota</taxon>
        <taxon>Metazoa</taxon>
        <taxon>Ecdysozoa</taxon>
        <taxon>Arthropoda</taxon>
        <taxon>Hexapoda</taxon>
        <taxon>Insecta</taxon>
        <taxon>Pterygota</taxon>
        <taxon>Neoptera</taxon>
        <taxon>Endopterygota</taxon>
        <taxon>Coleoptera</taxon>
        <taxon>Polyphaga</taxon>
        <taxon>Scarabaeiformia</taxon>
        <taxon>Scarabaeidae</taxon>
        <taxon>Rutelinae</taxon>
        <taxon>Popillia</taxon>
    </lineage>
</organism>